<gene>
    <name evidence="1" type="ORF">Ddye_002974</name>
</gene>
<keyword evidence="2" id="KW-1185">Reference proteome</keyword>
<evidence type="ECO:0000313" key="1">
    <source>
        <dbReference type="EMBL" id="KAK2664400.1"/>
    </source>
</evidence>
<dbReference type="Proteomes" id="UP001280121">
    <property type="component" value="Unassembled WGS sequence"/>
</dbReference>
<evidence type="ECO:0000313" key="2">
    <source>
        <dbReference type="Proteomes" id="UP001280121"/>
    </source>
</evidence>
<name>A0AAD9XS70_9ROSI</name>
<accession>A0AAD9XS70</accession>
<comment type="caution">
    <text evidence="1">The sequence shown here is derived from an EMBL/GenBank/DDBJ whole genome shotgun (WGS) entry which is preliminary data.</text>
</comment>
<protein>
    <submittedName>
        <fullName evidence="1">Uncharacterized protein</fullName>
    </submittedName>
</protein>
<proteinExistence type="predicted"/>
<dbReference type="AlphaFoldDB" id="A0AAD9XS70"/>
<organism evidence="1 2">
    <name type="scientific">Dipteronia dyeriana</name>
    <dbReference type="NCBI Taxonomy" id="168575"/>
    <lineage>
        <taxon>Eukaryota</taxon>
        <taxon>Viridiplantae</taxon>
        <taxon>Streptophyta</taxon>
        <taxon>Embryophyta</taxon>
        <taxon>Tracheophyta</taxon>
        <taxon>Spermatophyta</taxon>
        <taxon>Magnoliopsida</taxon>
        <taxon>eudicotyledons</taxon>
        <taxon>Gunneridae</taxon>
        <taxon>Pentapetalae</taxon>
        <taxon>rosids</taxon>
        <taxon>malvids</taxon>
        <taxon>Sapindales</taxon>
        <taxon>Sapindaceae</taxon>
        <taxon>Hippocastanoideae</taxon>
        <taxon>Acereae</taxon>
        <taxon>Dipteronia</taxon>
    </lineage>
</organism>
<sequence length="100" mass="10669">MSIFGSTSTTSTICADYFGDEFGMPLPPLTINNNAATSNQALAIPKSTTILQINTSKNKNNIINRSPTTVPVPKPRQAVALAFAPNLDGLDFFETLVHSS</sequence>
<reference evidence="1" key="1">
    <citation type="journal article" date="2023" name="Plant J.">
        <title>Genome sequences and population genomics provide insights into the demographic history, inbreeding, and mutation load of two 'living fossil' tree species of Dipteronia.</title>
        <authorList>
            <person name="Feng Y."/>
            <person name="Comes H.P."/>
            <person name="Chen J."/>
            <person name="Zhu S."/>
            <person name="Lu R."/>
            <person name="Zhang X."/>
            <person name="Li P."/>
            <person name="Qiu J."/>
            <person name="Olsen K.M."/>
            <person name="Qiu Y."/>
        </authorList>
    </citation>
    <scope>NUCLEOTIDE SEQUENCE</scope>
    <source>
        <strain evidence="1">KIB01</strain>
    </source>
</reference>
<dbReference type="EMBL" id="JANJYI010000001">
    <property type="protein sequence ID" value="KAK2664400.1"/>
    <property type="molecule type" value="Genomic_DNA"/>
</dbReference>